<keyword evidence="2" id="KW-1185">Reference proteome</keyword>
<evidence type="ECO:0000313" key="1">
    <source>
        <dbReference type="EMBL" id="MDT0487244.1"/>
    </source>
</evidence>
<dbReference type="Proteomes" id="UP001183824">
    <property type="component" value="Unassembled WGS sequence"/>
</dbReference>
<evidence type="ECO:0000313" key="2">
    <source>
        <dbReference type="Proteomes" id="UP001183824"/>
    </source>
</evidence>
<proteinExistence type="predicted"/>
<comment type="caution">
    <text evidence="1">The sequence shown here is derived from an EMBL/GenBank/DDBJ whole genome shotgun (WGS) entry which is preliminary data.</text>
</comment>
<reference evidence="2" key="1">
    <citation type="submission" date="2023-07" db="EMBL/GenBank/DDBJ databases">
        <title>30 novel species of actinomycetes from the DSMZ collection.</title>
        <authorList>
            <person name="Nouioui I."/>
        </authorList>
    </citation>
    <scope>NUCLEOTIDE SEQUENCE [LARGE SCALE GENOMIC DNA]</scope>
    <source>
        <strain evidence="2">DSM 41640</strain>
    </source>
</reference>
<organism evidence="1 2">
    <name type="scientific">Streptomyces doebereineriae</name>
    <dbReference type="NCBI Taxonomy" id="3075528"/>
    <lineage>
        <taxon>Bacteria</taxon>
        <taxon>Bacillati</taxon>
        <taxon>Actinomycetota</taxon>
        <taxon>Actinomycetes</taxon>
        <taxon>Kitasatosporales</taxon>
        <taxon>Streptomycetaceae</taxon>
        <taxon>Streptomyces</taxon>
    </lineage>
</organism>
<dbReference type="EMBL" id="JAVREZ010000026">
    <property type="protein sequence ID" value="MDT0487244.1"/>
    <property type="molecule type" value="Genomic_DNA"/>
</dbReference>
<sequence length="112" mass="12175">MSPIAAAYVPRYVYRGASGTYQSMTPRPDDAEGLSSWDKPNRIRGKVQIIDTQKLGDDLEAVPDGGGHVSVRPKDMSEMEGWIASRATANDSPHPFTEVLKDAIIDASEIAE</sequence>
<protein>
    <submittedName>
        <fullName evidence="1">Uncharacterized protein</fullName>
    </submittedName>
</protein>
<dbReference type="RefSeq" id="WP_311719934.1">
    <property type="nucleotide sequence ID" value="NZ_JAVREZ010000026.1"/>
</dbReference>
<accession>A0ABU2VPK5</accession>
<gene>
    <name evidence="1" type="ORF">RNB18_45010</name>
</gene>
<name>A0ABU2VPK5_9ACTN</name>